<dbReference type="PROSITE" id="PS51462">
    <property type="entry name" value="NUDIX"/>
    <property type="match status" value="1"/>
</dbReference>
<dbReference type="PANTHER" id="PTHR13622:SF8">
    <property type="entry name" value="THIAMIN PYROPHOSPHOKINASE 1"/>
    <property type="match status" value="1"/>
</dbReference>
<evidence type="ECO:0000259" key="1">
    <source>
        <dbReference type="PROSITE" id="PS51462"/>
    </source>
</evidence>
<dbReference type="EMBL" id="MNPL01003234">
    <property type="protein sequence ID" value="OQR77683.1"/>
    <property type="molecule type" value="Genomic_DNA"/>
</dbReference>
<dbReference type="SUPFAM" id="SSF55811">
    <property type="entry name" value="Nudix"/>
    <property type="match status" value="1"/>
</dbReference>
<dbReference type="PANTHER" id="PTHR13622">
    <property type="entry name" value="THIAMIN PYROPHOSPHOKINASE"/>
    <property type="match status" value="1"/>
</dbReference>
<keyword evidence="3" id="KW-1185">Reference proteome</keyword>
<name>A0A1V9XW97_9ACAR</name>
<dbReference type="Gene3D" id="3.90.79.10">
    <property type="entry name" value="Nucleoside Triphosphate Pyrophosphohydrolase"/>
    <property type="match status" value="1"/>
</dbReference>
<comment type="caution">
    <text evidence="2">The sequence shown here is derived from an EMBL/GenBank/DDBJ whole genome shotgun (WGS) entry which is preliminary data.</text>
</comment>
<dbReference type="Proteomes" id="UP000192247">
    <property type="component" value="Unassembled WGS sequence"/>
</dbReference>
<dbReference type="FunFam" id="3.90.79.10:FF:000019">
    <property type="entry name" value="Thiamin pyrophosphokinase, putative"/>
    <property type="match status" value="1"/>
</dbReference>
<dbReference type="InterPro" id="IPR000086">
    <property type="entry name" value="NUDIX_hydrolase_dom"/>
</dbReference>
<dbReference type="InParanoid" id="A0A1V9XW97"/>
<dbReference type="GO" id="GO:0044715">
    <property type="term" value="F:8-oxo-dGDP phosphatase activity"/>
    <property type="evidence" value="ECO:0007669"/>
    <property type="project" value="TreeGrafter"/>
</dbReference>
<dbReference type="OrthoDB" id="10261522at2759"/>
<feature type="domain" description="Nudix hydrolase" evidence="1">
    <location>
        <begin position="135"/>
        <end position="277"/>
    </location>
</feature>
<reference evidence="2 3" key="1">
    <citation type="journal article" date="2017" name="Gigascience">
        <title>Draft genome of the honey bee ectoparasitic mite, Tropilaelaps mercedesae, is shaped by the parasitic life history.</title>
        <authorList>
            <person name="Dong X."/>
            <person name="Armstrong S.D."/>
            <person name="Xia D."/>
            <person name="Makepeace B.L."/>
            <person name="Darby A.C."/>
            <person name="Kadowaki T."/>
        </authorList>
    </citation>
    <scope>NUCLEOTIDE SEQUENCE [LARGE SCALE GENOMIC DNA]</scope>
    <source>
        <strain evidence="2">Wuxi-XJTLU</strain>
    </source>
</reference>
<dbReference type="Pfam" id="PF15916">
    <property type="entry name" value="DUF4743"/>
    <property type="match status" value="1"/>
</dbReference>
<dbReference type="InterPro" id="IPR031804">
    <property type="entry name" value="DUF4743"/>
</dbReference>
<dbReference type="InterPro" id="IPR015797">
    <property type="entry name" value="NUDIX_hydrolase-like_dom_sf"/>
</dbReference>
<protein>
    <submittedName>
        <fullName evidence="2">Nudix hydrolase 24</fullName>
    </submittedName>
</protein>
<evidence type="ECO:0000313" key="3">
    <source>
        <dbReference type="Proteomes" id="UP000192247"/>
    </source>
</evidence>
<sequence>MPEECTAEDFGVRLEALLANFQLDRNRSLSARCRKFAVDGQVVGLIRNSDWELMRKHTEGVFVEETDIISLNPEWKTCEERTLQMAAVLQKLKEQNLFPTLKGWRNETYDIASKFGDATLMRMERSATCLFGTKRYGVHINGYVEDEDGRVESVWFQKRSPTKETWPNKIDIMVSGGLSSGNSVTDCLVREAEEEASMSEELVRRLARPVGFVSFIYEDERGIFPETIFCFDARLPKDFVPRASDCEVQSFHSVPVEDVPSLVVNSEVFKLTSAPIALDFLVRHSILHPDSLSQYGALLDAIHLALHNSYPENVISTDNGHCI</sequence>
<proteinExistence type="predicted"/>
<evidence type="ECO:0000313" key="2">
    <source>
        <dbReference type="EMBL" id="OQR77683.1"/>
    </source>
</evidence>
<dbReference type="Pfam" id="PF00293">
    <property type="entry name" value="NUDIX"/>
    <property type="match status" value="1"/>
</dbReference>
<dbReference type="FunCoup" id="A0A1V9XW97">
    <property type="interactions" value="141"/>
</dbReference>
<dbReference type="AlphaFoldDB" id="A0A1V9XW97"/>
<organism evidence="2 3">
    <name type="scientific">Tropilaelaps mercedesae</name>
    <dbReference type="NCBI Taxonomy" id="418985"/>
    <lineage>
        <taxon>Eukaryota</taxon>
        <taxon>Metazoa</taxon>
        <taxon>Ecdysozoa</taxon>
        <taxon>Arthropoda</taxon>
        <taxon>Chelicerata</taxon>
        <taxon>Arachnida</taxon>
        <taxon>Acari</taxon>
        <taxon>Parasitiformes</taxon>
        <taxon>Mesostigmata</taxon>
        <taxon>Gamasina</taxon>
        <taxon>Dermanyssoidea</taxon>
        <taxon>Laelapidae</taxon>
        <taxon>Tropilaelaps</taxon>
    </lineage>
</organism>
<dbReference type="STRING" id="418985.A0A1V9XW97"/>
<accession>A0A1V9XW97</accession>
<keyword evidence="2" id="KW-0378">Hydrolase</keyword>
<gene>
    <name evidence="2" type="ORF">BIW11_00410</name>
</gene>
<dbReference type="CDD" id="cd03676">
    <property type="entry name" value="NUDIX_Tnr3_like"/>
    <property type="match status" value="1"/>
</dbReference>